<dbReference type="Proteomes" id="UP000005212">
    <property type="component" value="Plasmid unnamed8"/>
</dbReference>
<dbReference type="AlphaFoldDB" id="I0FDZ8"/>
<sequence>MNINSNNITKTNMQETTKINN</sequence>
<keyword evidence="2" id="KW-0614">Plasmid</keyword>
<feature type="non-terminal residue" evidence="2">
    <location>
        <position position="21"/>
    </location>
</feature>
<gene>
    <name evidence="2" type="ordered locus">Q7M_1561</name>
</gene>
<feature type="region of interest" description="Disordered" evidence="1">
    <location>
        <begin position="1"/>
        <end position="21"/>
    </location>
</feature>
<reference evidence="2 3" key="1">
    <citation type="journal article" date="2012" name="J. Bacteriol.">
        <title>Complete Genome Sequence of Borrelia crocidurae.</title>
        <authorList>
            <person name="Elbir H."/>
            <person name="Gimenez G."/>
            <person name="Robert C."/>
            <person name="Bergstrom S."/>
            <person name="Cutler S."/>
            <person name="Raoult D."/>
            <person name="Drancourt M."/>
        </authorList>
    </citation>
    <scope>NUCLEOTIDE SEQUENCE [LARGE SCALE GENOMIC DNA]</scope>
    <source>
        <strain evidence="2 3">Achema</strain>
        <plasmid evidence="3">unnamed8</plasmid>
    </source>
</reference>
<reference evidence="3" key="2">
    <citation type="submission" date="2012-03" db="EMBL/GenBank/DDBJ databases">
        <title>Complete genome sequence of Borrelia crocidurae.</title>
        <authorList>
            <person name="Elbir H."/>
            <person name="Gimenez G."/>
            <person name="Robert C."/>
            <person name="Raoult D."/>
            <person name="Drancourt M."/>
        </authorList>
    </citation>
    <scope>NUCLEOTIDE SEQUENCE [LARGE SCALE GENOMIC DNA]</scope>
    <source>
        <strain evidence="3">Achema</strain>
        <plasmid evidence="3">unnamed8</plasmid>
    </source>
</reference>
<dbReference type="HOGENOM" id="CLU_3427321_0_0_12"/>
<dbReference type="KEGG" id="bcw:Q7M_1561"/>
<dbReference type="EMBL" id="CP003434">
    <property type="protein sequence ID" value="AFI31704.1"/>
    <property type="molecule type" value="Genomic_DNA"/>
</dbReference>
<evidence type="ECO:0000313" key="2">
    <source>
        <dbReference type="EMBL" id="AFI31704.1"/>
    </source>
</evidence>
<accession>I0FDZ8</accession>
<evidence type="ECO:0000313" key="3">
    <source>
        <dbReference type="Proteomes" id="UP000005212"/>
    </source>
</evidence>
<protein>
    <submittedName>
        <fullName evidence="2">Uncharacterized protein</fullName>
    </submittedName>
</protein>
<proteinExistence type="predicted"/>
<geneLocation type="plasmid" evidence="3">
    <name>unnamed8</name>
</geneLocation>
<evidence type="ECO:0000256" key="1">
    <source>
        <dbReference type="SAM" id="MobiDB-lite"/>
    </source>
</evidence>
<name>I0FDZ8_BORCA</name>
<organism evidence="2 3">
    <name type="scientific">Borrelia crocidurae (strain Achema)</name>
    <dbReference type="NCBI Taxonomy" id="1155096"/>
    <lineage>
        <taxon>Bacteria</taxon>
        <taxon>Pseudomonadati</taxon>
        <taxon>Spirochaetota</taxon>
        <taxon>Spirochaetia</taxon>
        <taxon>Spirochaetales</taxon>
        <taxon>Borreliaceae</taxon>
        <taxon>Borrelia</taxon>
    </lineage>
</organism>